<evidence type="ECO:0000256" key="1">
    <source>
        <dbReference type="ARBA" id="ARBA00001933"/>
    </source>
</evidence>
<dbReference type="EC" id="5.1.1.1" evidence="4"/>
<feature type="modified residue" description="N6-(pyridoxal phosphate)lysine" evidence="4 5">
    <location>
        <position position="37"/>
    </location>
</feature>
<dbReference type="InterPro" id="IPR000821">
    <property type="entry name" value="Ala_racemase"/>
</dbReference>
<feature type="active site" description="Proton acceptor; specific for D-alanine" evidence="4">
    <location>
        <position position="37"/>
    </location>
</feature>
<keyword evidence="10" id="KW-1185">Reference proteome</keyword>
<dbReference type="Gene3D" id="3.20.20.10">
    <property type="entry name" value="Alanine racemase"/>
    <property type="match status" value="1"/>
</dbReference>
<evidence type="ECO:0000256" key="4">
    <source>
        <dbReference type="HAMAP-Rule" id="MF_01201"/>
    </source>
</evidence>
<dbReference type="Pfam" id="PF01168">
    <property type="entry name" value="Ala_racemase_N"/>
    <property type="match status" value="1"/>
</dbReference>
<feature type="binding site" evidence="4 6">
    <location>
        <position position="137"/>
    </location>
    <ligand>
        <name>substrate</name>
    </ligand>
</feature>
<comment type="similarity">
    <text evidence="4">Belongs to the alanine racemase family.</text>
</comment>
<comment type="pathway">
    <text evidence="4">Amino-acid biosynthesis; D-alanine biosynthesis; D-alanine from L-alanine: step 1/1.</text>
</comment>
<dbReference type="GO" id="GO:0030170">
    <property type="term" value="F:pyridoxal phosphate binding"/>
    <property type="evidence" value="ECO:0007669"/>
    <property type="project" value="UniProtKB-UniRule"/>
</dbReference>
<comment type="cofactor">
    <cofactor evidence="1 4 5">
        <name>pyridoxal 5'-phosphate</name>
        <dbReference type="ChEBI" id="CHEBI:597326"/>
    </cofactor>
</comment>
<evidence type="ECO:0000313" key="9">
    <source>
        <dbReference type="EMBL" id="MBA8814884.1"/>
    </source>
</evidence>
<dbReference type="HAMAP" id="MF_01201">
    <property type="entry name" value="Ala_racemase"/>
    <property type="match status" value="1"/>
</dbReference>
<dbReference type="InterPro" id="IPR001608">
    <property type="entry name" value="Ala_racemase_N"/>
</dbReference>
<organism evidence="9 11">
    <name type="scientific">Frigoribacterium faeni</name>
    <dbReference type="NCBI Taxonomy" id="145483"/>
    <lineage>
        <taxon>Bacteria</taxon>
        <taxon>Bacillati</taxon>
        <taxon>Actinomycetota</taxon>
        <taxon>Actinomycetes</taxon>
        <taxon>Micrococcales</taxon>
        <taxon>Microbacteriaceae</taxon>
        <taxon>Frigoribacterium</taxon>
    </lineage>
</organism>
<feature type="active site" description="Proton acceptor; specific for L-alanine" evidence="4">
    <location>
        <position position="267"/>
    </location>
</feature>
<dbReference type="UniPathway" id="UPA00042">
    <property type="reaction ID" value="UER00497"/>
</dbReference>
<dbReference type="PANTHER" id="PTHR30511">
    <property type="entry name" value="ALANINE RACEMASE"/>
    <property type="match status" value="1"/>
</dbReference>
<evidence type="ECO:0000313" key="8">
    <source>
        <dbReference type="EMBL" id="GEK82585.1"/>
    </source>
</evidence>
<dbReference type="SUPFAM" id="SSF50621">
    <property type="entry name" value="Alanine racemase C-terminal domain-like"/>
    <property type="match status" value="1"/>
</dbReference>
<sequence>MSEAYLRRATVDLAAYRANLSSLIERMAPVEVLAIVKADAYSNGIDVMVPEAVAAGIRWFGTVELAPALRLRRAGVALEASFFAWQLGPDEDYAAAVELRVDLGISTMEQLEAFADAARTAGSEALVHLTIDTGLHREGCLPADWAALVTRAVALRDEGVVRLRGAFSHVSETSEADDHAASLVFRKALADAEALGATFEKRHMSSSSAGMEHPERRFDMVRMGSNGYGIPVTEGVTASDRGLRPVLTVSACVVRVKRVPAGTGVSYDYTYRTDRDTTLALVPIGYADGVSRRAQHGVEVTVRGRRYPIVGRVAMDQFLIDVGDDPIAVGDEVLLFGSGDHGELTIGEWADLTGTIPEEVSCRIGRRVPRVYRGRRA</sequence>
<dbReference type="Pfam" id="PF00842">
    <property type="entry name" value="Ala_racemase_C"/>
    <property type="match status" value="1"/>
</dbReference>
<evidence type="ECO:0000256" key="3">
    <source>
        <dbReference type="ARBA" id="ARBA00023235"/>
    </source>
</evidence>
<evidence type="ECO:0000256" key="2">
    <source>
        <dbReference type="ARBA" id="ARBA00022898"/>
    </source>
</evidence>
<evidence type="ECO:0000313" key="10">
    <source>
        <dbReference type="Proteomes" id="UP000321154"/>
    </source>
</evidence>
<feature type="binding site" evidence="4 6">
    <location>
        <position position="315"/>
    </location>
    <ligand>
        <name>substrate</name>
    </ligand>
</feature>
<evidence type="ECO:0000256" key="5">
    <source>
        <dbReference type="PIRSR" id="PIRSR600821-50"/>
    </source>
</evidence>
<dbReference type="GO" id="GO:0005829">
    <property type="term" value="C:cytosol"/>
    <property type="evidence" value="ECO:0007669"/>
    <property type="project" value="TreeGrafter"/>
</dbReference>
<keyword evidence="2 4" id="KW-0663">Pyridoxal phosphate</keyword>
<comment type="catalytic activity">
    <reaction evidence="4">
        <text>L-alanine = D-alanine</text>
        <dbReference type="Rhea" id="RHEA:20249"/>
        <dbReference type="ChEBI" id="CHEBI:57416"/>
        <dbReference type="ChEBI" id="CHEBI:57972"/>
        <dbReference type="EC" id="5.1.1.1"/>
    </reaction>
</comment>
<dbReference type="EMBL" id="BJUV01000006">
    <property type="protein sequence ID" value="GEK82585.1"/>
    <property type="molecule type" value="Genomic_DNA"/>
</dbReference>
<dbReference type="NCBIfam" id="TIGR00492">
    <property type="entry name" value="alr"/>
    <property type="match status" value="1"/>
</dbReference>
<evidence type="ECO:0000256" key="6">
    <source>
        <dbReference type="PIRSR" id="PIRSR600821-52"/>
    </source>
</evidence>
<dbReference type="Proteomes" id="UP000321154">
    <property type="component" value="Unassembled WGS sequence"/>
</dbReference>
<dbReference type="RefSeq" id="WP_167627282.1">
    <property type="nucleotide sequence ID" value="NZ_BAAAHR010000003.1"/>
</dbReference>
<dbReference type="PRINTS" id="PR00992">
    <property type="entry name" value="ALARACEMASE"/>
</dbReference>
<comment type="function">
    <text evidence="4">Catalyzes the interconversion of L-alanine and D-alanine. May also act on other amino acids.</text>
</comment>
<dbReference type="InterPro" id="IPR011079">
    <property type="entry name" value="Ala_racemase_C"/>
</dbReference>
<dbReference type="InterPro" id="IPR029066">
    <property type="entry name" value="PLP-binding_barrel"/>
</dbReference>
<dbReference type="SUPFAM" id="SSF51419">
    <property type="entry name" value="PLP-binding barrel"/>
    <property type="match status" value="1"/>
</dbReference>
<dbReference type="AlphaFoldDB" id="A0A7W3JL53"/>
<accession>A0A7W3JL53</accession>
<dbReference type="EMBL" id="JACGWW010000010">
    <property type="protein sequence ID" value="MBA8814884.1"/>
    <property type="molecule type" value="Genomic_DNA"/>
</dbReference>
<dbReference type="InterPro" id="IPR009006">
    <property type="entry name" value="Ala_racemase/Decarboxylase_C"/>
</dbReference>
<dbReference type="CDD" id="cd00430">
    <property type="entry name" value="PLPDE_III_AR"/>
    <property type="match status" value="1"/>
</dbReference>
<comment type="caution">
    <text evidence="9">The sequence shown here is derived from an EMBL/GenBank/DDBJ whole genome shotgun (WGS) entry which is preliminary data.</text>
</comment>
<reference evidence="9 11" key="2">
    <citation type="submission" date="2020-07" db="EMBL/GenBank/DDBJ databases">
        <title>Sequencing the genomes of 1000 actinobacteria strains.</title>
        <authorList>
            <person name="Klenk H.-P."/>
        </authorList>
    </citation>
    <scope>NUCLEOTIDE SEQUENCE [LARGE SCALE GENOMIC DNA]</scope>
    <source>
        <strain evidence="9 11">DSM 10309</strain>
    </source>
</reference>
<dbReference type="GO" id="GO:0030632">
    <property type="term" value="P:D-alanine biosynthetic process"/>
    <property type="evidence" value="ECO:0007669"/>
    <property type="project" value="UniProtKB-UniRule"/>
</dbReference>
<dbReference type="PANTHER" id="PTHR30511:SF0">
    <property type="entry name" value="ALANINE RACEMASE, CATABOLIC-RELATED"/>
    <property type="match status" value="1"/>
</dbReference>
<dbReference type="GO" id="GO:0009252">
    <property type="term" value="P:peptidoglycan biosynthetic process"/>
    <property type="evidence" value="ECO:0007669"/>
    <property type="project" value="TreeGrafter"/>
</dbReference>
<evidence type="ECO:0000313" key="11">
    <source>
        <dbReference type="Proteomes" id="UP000522688"/>
    </source>
</evidence>
<feature type="domain" description="Alanine racemase C-terminal" evidence="7">
    <location>
        <begin position="246"/>
        <end position="373"/>
    </location>
</feature>
<reference evidence="8 10" key="1">
    <citation type="submission" date="2019-07" db="EMBL/GenBank/DDBJ databases">
        <title>Whole genome shotgun sequence of Frigoribacterium faeni NBRC 103066.</title>
        <authorList>
            <person name="Hosoyama A."/>
            <person name="Uohara A."/>
            <person name="Ohji S."/>
            <person name="Ichikawa N."/>
        </authorList>
    </citation>
    <scope>NUCLEOTIDE SEQUENCE [LARGE SCALE GENOMIC DNA]</scope>
    <source>
        <strain evidence="8 10">NBRC 103066</strain>
    </source>
</reference>
<proteinExistence type="inferred from homology"/>
<protein>
    <recommendedName>
        <fullName evidence="4">Alanine racemase</fullName>
        <ecNumber evidence="4">5.1.1.1</ecNumber>
    </recommendedName>
</protein>
<dbReference type="Gene3D" id="2.40.37.10">
    <property type="entry name" value="Lyase, Ornithine Decarboxylase, Chain A, domain 1"/>
    <property type="match status" value="1"/>
</dbReference>
<dbReference type="SMART" id="SM01005">
    <property type="entry name" value="Ala_racemase_C"/>
    <property type="match status" value="1"/>
</dbReference>
<keyword evidence="3 4" id="KW-0413">Isomerase</keyword>
<name>A0A7W3JL53_9MICO</name>
<evidence type="ECO:0000259" key="7">
    <source>
        <dbReference type="SMART" id="SM01005"/>
    </source>
</evidence>
<gene>
    <name evidence="8" type="primary">alr</name>
    <name evidence="9" type="ORF">FB463_003161</name>
    <name evidence="8" type="ORF">FFA01_08940</name>
</gene>
<dbReference type="GO" id="GO:0008784">
    <property type="term" value="F:alanine racemase activity"/>
    <property type="evidence" value="ECO:0007669"/>
    <property type="project" value="UniProtKB-UniRule"/>
</dbReference>
<dbReference type="Proteomes" id="UP000522688">
    <property type="component" value="Unassembled WGS sequence"/>
</dbReference>